<evidence type="ECO:0000313" key="1">
    <source>
        <dbReference type="EMBL" id="XBJ29763.1"/>
    </source>
</evidence>
<protein>
    <submittedName>
        <fullName evidence="1">Uncharacterized protein</fullName>
    </submittedName>
</protein>
<gene>
    <name evidence="1" type="ORF">AAH949_02700</name>
</gene>
<name>A0AAU7EA58_9BACT</name>
<dbReference type="AlphaFoldDB" id="A0AAU7EA58"/>
<dbReference type="EMBL" id="CP155620">
    <property type="protein sequence ID" value="XBJ29763.1"/>
    <property type="molecule type" value="Genomic_DNA"/>
</dbReference>
<dbReference type="RefSeq" id="WP_348518909.1">
    <property type="nucleotide sequence ID" value="NZ_CP155620.1"/>
</dbReference>
<organism evidence="1">
    <name type="scientific">Campylobacter sp. CCS1377</name>
    <dbReference type="NCBI Taxonomy" id="3158229"/>
    <lineage>
        <taxon>Bacteria</taxon>
        <taxon>Pseudomonadati</taxon>
        <taxon>Campylobacterota</taxon>
        <taxon>Epsilonproteobacteria</taxon>
        <taxon>Campylobacterales</taxon>
        <taxon>Campylobacteraceae</taxon>
        <taxon>Campylobacter</taxon>
    </lineage>
</organism>
<sequence>MIILQKKSVGILDANLSEFLADFGGILIVGWYQICRIFWGWGGDVLINKLTVQLTPVILSISEESMQNFYKIAIFRYAQHDALFCCSESATWRISIKRLQFPYIEILHIHSE</sequence>
<proteinExistence type="predicted"/>
<accession>A0AAU7EA58</accession>
<reference evidence="1" key="1">
    <citation type="submission" date="2024-05" db="EMBL/GenBank/DDBJ databases">
        <title>Campylobacter coli isolated from environmental waters in Slovenia.</title>
        <authorList>
            <person name="Zautner A.E."/>
            <person name="Bunk B."/>
            <person name="Riedel T."/>
            <person name="Sproeer C."/>
        </authorList>
    </citation>
    <scope>NUCLEOTIDE SEQUENCE</scope>
    <source>
        <strain evidence="1">CCS1377</strain>
    </source>
</reference>